<keyword evidence="1" id="KW-0812">Transmembrane</keyword>
<dbReference type="EMBL" id="FMHG01000001">
    <property type="protein sequence ID" value="SCJ81815.1"/>
    <property type="molecule type" value="Genomic_DNA"/>
</dbReference>
<feature type="transmembrane region" description="Helical" evidence="1">
    <location>
        <begin position="77"/>
        <end position="100"/>
    </location>
</feature>
<organism evidence="2">
    <name type="scientific">uncultured Anaerotruncus sp</name>
    <dbReference type="NCBI Taxonomy" id="905011"/>
    <lineage>
        <taxon>Bacteria</taxon>
        <taxon>Bacillati</taxon>
        <taxon>Bacillota</taxon>
        <taxon>Clostridia</taxon>
        <taxon>Eubacteriales</taxon>
        <taxon>Oscillospiraceae</taxon>
        <taxon>Anaerotruncus</taxon>
        <taxon>environmental samples</taxon>
    </lineage>
</organism>
<evidence type="ECO:0000256" key="1">
    <source>
        <dbReference type="SAM" id="Phobius"/>
    </source>
</evidence>
<name>A0A1C6JJD8_9FIRM</name>
<protein>
    <recommendedName>
        <fullName evidence="3">DUF5317 domain-containing protein</fullName>
    </recommendedName>
</protein>
<sequence length="192" mass="20878">MIETLLLAVLLAHKRGYALRGLRQAKLLYPIYLFEVVTLGFQASIFFGVYTFIPYAPIIKTTYMVALALPLICYQQYRACLVSAGCVFAGSILNNLAMAANGGKMPVYPTLSYLTGYVNTRNLDLGGSLHVLGGSATRLKVLTDYIDIGYSVLSIGDILVRVMGFLAVYCTLRHFHQLSIGGGAPAPKRSIS</sequence>
<proteinExistence type="predicted"/>
<evidence type="ECO:0000313" key="2">
    <source>
        <dbReference type="EMBL" id="SCJ81815.1"/>
    </source>
</evidence>
<dbReference type="Pfam" id="PF17248">
    <property type="entry name" value="DUF5317"/>
    <property type="match status" value="1"/>
</dbReference>
<accession>A0A1C6JJD8</accession>
<dbReference type="AlphaFoldDB" id="A0A1C6JJD8"/>
<reference evidence="2" key="1">
    <citation type="submission" date="2015-09" db="EMBL/GenBank/DDBJ databases">
        <authorList>
            <consortium name="Pathogen Informatics"/>
        </authorList>
    </citation>
    <scope>NUCLEOTIDE SEQUENCE</scope>
    <source>
        <strain evidence="2">2789STDY5834896</strain>
    </source>
</reference>
<evidence type="ECO:0008006" key="3">
    <source>
        <dbReference type="Google" id="ProtNLM"/>
    </source>
</evidence>
<keyword evidence="1" id="KW-1133">Transmembrane helix</keyword>
<feature type="transmembrane region" description="Helical" evidence="1">
    <location>
        <begin position="148"/>
        <end position="172"/>
    </location>
</feature>
<feature type="transmembrane region" description="Helical" evidence="1">
    <location>
        <begin position="28"/>
        <end position="56"/>
    </location>
</feature>
<keyword evidence="1" id="KW-0472">Membrane</keyword>
<dbReference type="InterPro" id="IPR035168">
    <property type="entry name" value="DUF5317"/>
</dbReference>
<gene>
    <name evidence="2" type="ORF">SAMEA3545359_02229</name>
</gene>